<keyword evidence="1" id="KW-0472">Membrane</keyword>
<feature type="transmembrane region" description="Helical" evidence="1">
    <location>
        <begin position="118"/>
        <end position="136"/>
    </location>
</feature>
<protein>
    <submittedName>
        <fullName evidence="2">Uncharacterized protein</fullName>
    </submittedName>
</protein>
<feature type="transmembrane region" description="Helical" evidence="1">
    <location>
        <begin position="60"/>
        <end position="78"/>
    </location>
</feature>
<proteinExistence type="predicted"/>
<dbReference type="AlphaFoldDB" id="A0A6C0LJW4"/>
<dbReference type="EMBL" id="MN740504">
    <property type="protein sequence ID" value="QHU30188.1"/>
    <property type="molecule type" value="Genomic_DNA"/>
</dbReference>
<feature type="transmembrane region" description="Helical" evidence="1">
    <location>
        <begin position="12"/>
        <end position="31"/>
    </location>
</feature>
<reference evidence="2" key="1">
    <citation type="journal article" date="2020" name="Nature">
        <title>Giant virus diversity and host interactions through global metagenomics.</title>
        <authorList>
            <person name="Schulz F."/>
            <person name="Roux S."/>
            <person name="Paez-Espino D."/>
            <person name="Jungbluth S."/>
            <person name="Walsh D.A."/>
            <person name="Denef V.J."/>
            <person name="McMahon K.D."/>
            <person name="Konstantinidis K.T."/>
            <person name="Eloe-Fadrosh E.A."/>
            <person name="Kyrpides N.C."/>
            <person name="Woyke T."/>
        </authorList>
    </citation>
    <scope>NUCLEOTIDE SEQUENCE</scope>
    <source>
        <strain evidence="2">GVMAG-M-3300027833-11</strain>
    </source>
</reference>
<evidence type="ECO:0000313" key="2">
    <source>
        <dbReference type="EMBL" id="QHU30188.1"/>
    </source>
</evidence>
<accession>A0A6C0LJW4</accession>
<organism evidence="2">
    <name type="scientific">viral metagenome</name>
    <dbReference type="NCBI Taxonomy" id="1070528"/>
    <lineage>
        <taxon>unclassified sequences</taxon>
        <taxon>metagenomes</taxon>
        <taxon>organismal metagenomes</taxon>
    </lineage>
</organism>
<name>A0A6C0LJW4_9ZZZZ</name>
<keyword evidence="1" id="KW-0812">Transmembrane</keyword>
<keyword evidence="1" id="KW-1133">Transmembrane helix</keyword>
<sequence>MTPLQKNIFFNLFTWFLILHDNTFWGCTSLYGKGLNIVHQYICSLILFLGPLYGYYYENILLMLITICGWFFLGRCVITSETNKACKDKKETSFRNFPFHIKSLLVPRLMLKKDKDWLATKIDYGILFILTLYNMYMSKIITL</sequence>
<evidence type="ECO:0000256" key="1">
    <source>
        <dbReference type="SAM" id="Phobius"/>
    </source>
</evidence>